<dbReference type="PANTHER" id="PTHR43690">
    <property type="entry name" value="NARDILYSIN"/>
    <property type="match status" value="1"/>
</dbReference>
<proteinExistence type="inferred from homology"/>
<keyword evidence="5" id="KW-0482">Metalloprotease</keyword>
<feature type="domain" description="Peptidase M16 C-terminal" evidence="7">
    <location>
        <begin position="304"/>
        <end position="352"/>
    </location>
</feature>
<accession>A0A7S0YIH8</accession>
<sequence>MDTIKYNSVNSDPNACPKKGVLKQTNRVDLTSRPRLQILSSPVLRSGPVSVAKPSKHLFNSVFDGVAHPNKAALSLKAKPNLKQLWLPPGVSGRIYDSPKTLVAASQAPQASQTRGGGEGPAVKLKNLLSESVKRESKLVTGRLDNGMEYVILPNKLPPKRFEAHLEIHAGSVDEQPDEQGMAHLVEHVTFLGSRKRENLLGTGARANAYTDFHHTVFHVHAPLTGSVGENMIPRVLEALREVAFEPQFLEERIEKERKAVTAEAQMMNTIEYRVDCQLLQFLHAENNLSCRFPIGHMDQVQRWTREQLLKFWGKWYFPANATLYLVGDFERDAKDVVSWVNDCFGRIPAPRVGSPLPSATFSPSDMAASWISKRAEGGSKASSLFTSLMGGGANSGGAGAGGQNTAANAAEGNVATPPLKTKHSVRPPVEHLFGYGSLAPATAVPSQVPISVFRHPLLQQFMLTLFCKLPIQPMTRMGDLRVLLMLRIILSVFQFRINGRYVQADPPFQAISLDVSDSSREGCAVSTLTITAEPSGWAGAVRVAVEESRRVQQHGLTEGELSRYLQAILRDSSQLAGQADKIPSIDTLNFVMEGLSCGHVVMSHRDAHEALLKVAETVTLSDVNALCRSVMAFAAFYGQEEELVQEAAGNPAAFAGLGPTRCTSVVACLPAYVDNEGHSISQGAVSGRGANLNPASGHLDADTIDLEQIKSQMKQQEEQEAKAAPPGARTFDLPSEEIIKALRADGLTVTPPLDIELPSVLLSDKEVAELVLSRRPSFAPVRVGTRSMVHPSTCPNTGVVQRRLANGIYVNYRHTDNEPSGGLIRVLFNGGRLAEKVGAAADGFGAVAVGVRALSESGAVGRWSREQVEMFCVSNLVNCALDSDEENIVLDVHFVVDNGGMKSAFQFLHLFLDQPVWDDHAVTRAKAAFLTGQKLTQKSLERASVERVMSAMLGPDRCFRDPTPEELQALTLDGIKQRLSSLMHTGNMEVEVVGDFDPRQLEEYLLTYLGTVRPQPSPLPITSHPLKFRNPPRPERHQRWHLQDSDERACAYIGGRAPVRWGPINGLAGANHLGVINTSSITPSAIAASLERDAQPLGPLVGSVLPPVGEKAIMTNATRQAVTAARRAHPLFRSVILGLLAEIINSRLFTTVRDTLGLTYDVDFETTMFDRIRYSWFMVHVTSHPSQIEAALNASASVLRDVAAQPISRHELLRAKTTLLTRHDSDLKDNNYWIGLLSHLQNPLVPHKVLDCLRDLKAMYECATVEDVSLLYAQFDLRDDAIFTCVGTSGSKNPLEAATK</sequence>
<dbReference type="Pfam" id="PF05193">
    <property type="entry name" value="Peptidase_M16_C"/>
    <property type="match status" value="2"/>
</dbReference>
<gene>
    <name evidence="8" type="ORF">PPAR00522_LOCUS13344</name>
</gene>
<feature type="domain" description="Peptidase M16 C-terminal" evidence="7">
    <location>
        <begin position="1136"/>
        <end position="1220"/>
    </location>
</feature>
<dbReference type="Pfam" id="PF00675">
    <property type="entry name" value="Peptidase_M16"/>
    <property type="match status" value="1"/>
</dbReference>
<keyword evidence="3" id="KW-0378">Hydrolase</keyword>
<dbReference type="GO" id="GO:0006508">
    <property type="term" value="P:proteolysis"/>
    <property type="evidence" value="ECO:0007669"/>
    <property type="project" value="UniProtKB-KW"/>
</dbReference>
<dbReference type="GO" id="GO:0046872">
    <property type="term" value="F:metal ion binding"/>
    <property type="evidence" value="ECO:0007669"/>
    <property type="project" value="InterPro"/>
</dbReference>
<evidence type="ECO:0000256" key="5">
    <source>
        <dbReference type="ARBA" id="ARBA00023049"/>
    </source>
</evidence>
<dbReference type="InterPro" id="IPR050626">
    <property type="entry name" value="Peptidase_M16"/>
</dbReference>
<evidence type="ECO:0000259" key="7">
    <source>
        <dbReference type="Pfam" id="PF05193"/>
    </source>
</evidence>
<dbReference type="PANTHER" id="PTHR43690:SF33">
    <property type="entry name" value="STROMAL PROCESSING PEPTIDASE, CHLOROPLASTIC"/>
    <property type="match status" value="1"/>
</dbReference>
<comment type="similarity">
    <text evidence="1">Belongs to the peptidase M16 family.</text>
</comment>
<evidence type="ECO:0000256" key="4">
    <source>
        <dbReference type="ARBA" id="ARBA00022833"/>
    </source>
</evidence>
<name>A0A7S0YIH8_9CHLO</name>
<evidence type="ECO:0000256" key="3">
    <source>
        <dbReference type="ARBA" id="ARBA00022801"/>
    </source>
</evidence>
<evidence type="ECO:0000259" key="6">
    <source>
        <dbReference type="Pfam" id="PF00675"/>
    </source>
</evidence>
<evidence type="ECO:0000313" key="8">
    <source>
        <dbReference type="EMBL" id="CAD8777894.1"/>
    </source>
</evidence>
<dbReference type="GO" id="GO:0008237">
    <property type="term" value="F:metallopeptidase activity"/>
    <property type="evidence" value="ECO:0007669"/>
    <property type="project" value="UniProtKB-KW"/>
</dbReference>
<feature type="domain" description="Peptidase M16 N-terminal" evidence="6">
    <location>
        <begin position="151"/>
        <end position="271"/>
    </location>
</feature>
<evidence type="ECO:0008006" key="9">
    <source>
        <dbReference type="Google" id="ProtNLM"/>
    </source>
</evidence>
<evidence type="ECO:0000256" key="2">
    <source>
        <dbReference type="ARBA" id="ARBA00022670"/>
    </source>
</evidence>
<dbReference type="InterPro" id="IPR011249">
    <property type="entry name" value="Metalloenz_LuxS/M16"/>
</dbReference>
<evidence type="ECO:0000256" key="1">
    <source>
        <dbReference type="ARBA" id="ARBA00007261"/>
    </source>
</evidence>
<keyword evidence="4" id="KW-0862">Zinc</keyword>
<dbReference type="InterPro" id="IPR007863">
    <property type="entry name" value="Peptidase_M16_C"/>
</dbReference>
<dbReference type="Gene3D" id="3.30.830.10">
    <property type="entry name" value="Metalloenzyme, LuxS/M16 peptidase-like"/>
    <property type="match status" value="4"/>
</dbReference>
<protein>
    <recommendedName>
        <fullName evidence="9">Mitochondrial processing peptidase</fullName>
    </recommendedName>
</protein>
<reference evidence="8" key="1">
    <citation type="submission" date="2021-01" db="EMBL/GenBank/DDBJ databases">
        <authorList>
            <person name="Corre E."/>
            <person name="Pelletier E."/>
            <person name="Niang G."/>
            <person name="Scheremetjew M."/>
            <person name="Finn R."/>
            <person name="Kale V."/>
            <person name="Holt S."/>
            <person name="Cochrane G."/>
            <person name="Meng A."/>
            <person name="Brown T."/>
            <person name="Cohen L."/>
        </authorList>
    </citation>
    <scope>NUCLEOTIDE SEQUENCE</scope>
    <source>
        <strain evidence="8">SAG 63-3</strain>
    </source>
</reference>
<keyword evidence="2" id="KW-0645">Protease</keyword>
<dbReference type="EMBL" id="HBFM01020493">
    <property type="protein sequence ID" value="CAD8777894.1"/>
    <property type="molecule type" value="Transcribed_RNA"/>
</dbReference>
<organism evidence="8">
    <name type="scientific">Polytomella parva</name>
    <dbReference type="NCBI Taxonomy" id="51329"/>
    <lineage>
        <taxon>Eukaryota</taxon>
        <taxon>Viridiplantae</taxon>
        <taxon>Chlorophyta</taxon>
        <taxon>core chlorophytes</taxon>
        <taxon>Chlorophyceae</taxon>
        <taxon>CS clade</taxon>
        <taxon>Chlamydomonadales</taxon>
        <taxon>Chlamydomonadaceae</taxon>
        <taxon>Polytomella</taxon>
    </lineage>
</organism>
<dbReference type="SUPFAM" id="SSF63411">
    <property type="entry name" value="LuxS/MPP-like metallohydrolase"/>
    <property type="match status" value="3"/>
</dbReference>
<dbReference type="InterPro" id="IPR011765">
    <property type="entry name" value="Pept_M16_N"/>
</dbReference>